<dbReference type="Gene3D" id="2.60.120.260">
    <property type="entry name" value="Galactose-binding domain-like"/>
    <property type="match status" value="1"/>
</dbReference>
<organism evidence="3 4">
    <name type="scientific">Fredinandcohnia salidurans</name>
    <dbReference type="NCBI Taxonomy" id="2595041"/>
    <lineage>
        <taxon>Bacteria</taxon>
        <taxon>Bacillati</taxon>
        <taxon>Bacillota</taxon>
        <taxon>Bacilli</taxon>
        <taxon>Bacillales</taxon>
        <taxon>Bacillaceae</taxon>
        <taxon>Fredinandcohnia</taxon>
    </lineage>
</organism>
<evidence type="ECO:0000259" key="1">
    <source>
        <dbReference type="Pfam" id="PF14606"/>
    </source>
</evidence>
<feature type="domain" description="SGNH hydrolase-type esterase N-terminal" evidence="2">
    <location>
        <begin position="5"/>
        <end position="157"/>
    </location>
</feature>
<proteinExistence type="predicted"/>
<accession>A0ABW4MQ03</accession>
<dbReference type="InterPro" id="IPR036514">
    <property type="entry name" value="SGNH_hydro_sf"/>
</dbReference>
<dbReference type="SUPFAM" id="SSF52266">
    <property type="entry name" value="SGNH hydrolase"/>
    <property type="match status" value="1"/>
</dbReference>
<protein>
    <submittedName>
        <fullName evidence="3">SGNH/GDSL hydrolase family protein</fullName>
        <ecNumber evidence="3">3.1.-.-</ecNumber>
    </submittedName>
</protein>
<dbReference type="PANTHER" id="PTHR30383:SF5">
    <property type="entry name" value="SGNH HYDROLASE-TYPE ESTERASE DOMAIN-CONTAINING PROTEIN"/>
    <property type="match status" value="1"/>
</dbReference>
<dbReference type="PANTHER" id="PTHR30383">
    <property type="entry name" value="THIOESTERASE 1/PROTEASE 1/LYSOPHOSPHOLIPASE L1"/>
    <property type="match status" value="1"/>
</dbReference>
<evidence type="ECO:0000313" key="3">
    <source>
        <dbReference type="EMBL" id="MFD1780032.1"/>
    </source>
</evidence>
<dbReference type="EMBL" id="JBHUEK010000025">
    <property type="protein sequence ID" value="MFD1780032.1"/>
    <property type="molecule type" value="Genomic_DNA"/>
</dbReference>
<dbReference type="EC" id="3.1.-.-" evidence="3"/>
<dbReference type="GO" id="GO:0016787">
    <property type="term" value="F:hydrolase activity"/>
    <property type="evidence" value="ECO:0007669"/>
    <property type="project" value="UniProtKB-KW"/>
</dbReference>
<name>A0ABW4MQ03_9BACI</name>
<dbReference type="InterPro" id="IPR032740">
    <property type="entry name" value="GxDLY"/>
</dbReference>
<dbReference type="InterPro" id="IPR051532">
    <property type="entry name" value="Ester_Hydrolysis_Enzymes"/>
</dbReference>
<keyword evidence="4" id="KW-1185">Reference proteome</keyword>
<feature type="domain" description="SGNH hydrolase-type esterase" evidence="1">
    <location>
        <begin position="167"/>
        <end position="340"/>
    </location>
</feature>
<comment type="caution">
    <text evidence="3">The sequence shown here is derived from an EMBL/GenBank/DDBJ whole genome shotgun (WGS) entry which is preliminary data.</text>
</comment>
<dbReference type="Pfam" id="PF14606">
    <property type="entry name" value="Lipase_GDSL_3"/>
    <property type="match status" value="1"/>
</dbReference>
<evidence type="ECO:0000313" key="4">
    <source>
        <dbReference type="Proteomes" id="UP001597227"/>
    </source>
</evidence>
<dbReference type="RefSeq" id="WP_388039512.1">
    <property type="nucleotide sequence ID" value="NZ_JBHUEK010000025.1"/>
</dbReference>
<dbReference type="Proteomes" id="UP001597227">
    <property type="component" value="Unassembled WGS sequence"/>
</dbReference>
<reference evidence="4" key="1">
    <citation type="journal article" date="2019" name="Int. J. Syst. Evol. Microbiol.">
        <title>The Global Catalogue of Microorganisms (GCM) 10K type strain sequencing project: providing services to taxonomists for standard genome sequencing and annotation.</title>
        <authorList>
            <consortium name="The Broad Institute Genomics Platform"/>
            <consortium name="The Broad Institute Genome Sequencing Center for Infectious Disease"/>
            <person name="Wu L."/>
            <person name="Ma J."/>
        </authorList>
    </citation>
    <scope>NUCLEOTIDE SEQUENCE [LARGE SCALE GENOMIC DNA]</scope>
    <source>
        <strain evidence="4">CCUG 15531</strain>
    </source>
</reference>
<dbReference type="Pfam" id="PF14607">
    <property type="entry name" value="GxDLY"/>
    <property type="match status" value="1"/>
</dbReference>
<gene>
    <name evidence="3" type="ORF">ACFSFW_15305</name>
</gene>
<dbReference type="InterPro" id="IPR013830">
    <property type="entry name" value="SGNH_hydro"/>
</dbReference>
<evidence type="ECO:0000259" key="2">
    <source>
        <dbReference type="Pfam" id="PF14607"/>
    </source>
</evidence>
<sequence length="352" mass="40285">MQEELQWYSPKEKPIRLSGFAWFNEGERYRRLPVNPEYHIPPRVDELADHTSGGQISFRTNATKLEIKVKLTDAAYMGHMTASGQCGFDVYVGEPGEQQYYTTAIPSLLDQSYEKTVWDFTSSNQPSIEHPREVTLYFPLYQGVEEVFIGVNPSAIIEPPTPYVSDKRVIFYGTSITQGACASRPGMSYTNILNRRFNFEFINLGFSGSGRGEQGVALTIREIERPACFVLDYEANVSYKEYKETLLPFIDTYREVHPDVPIVIVSRIPFVQDKEIGEYEDYQNRREYSKSTVEKLKQQGDKNISFIDGSTLLGEYWHECTVDGIHPNDLGFMEMANRMESAFAFLNTHKGD</sequence>
<dbReference type="Gene3D" id="3.40.50.1110">
    <property type="entry name" value="SGNH hydrolase"/>
    <property type="match status" value="1"/>
</dbReference>
<keyword evidence="3" id="KW-0378">Hydrolase</keyword>